<keyword evidence="4" id="KW-1017">Isopeptide bond</keyword>
<dbReference type="PANTHER" id="PTHR31169:SF8">
    <property type="entry name" value="ZINC-FINGER DOMAIN OF MONOAMINE-OXIDASE A REPRESSOR R1 PROTEIN"/>
    <property type="match status" value="1"/>
</dbReference>
<evidence type="ECO:0000256" key="8">
    <source>
        <dbReference type="ARBA" id="ARBA00023163"/>
    </source>
</evidence>
<dbReference type="Proteomes" id="UP000313359">
    <property type="component" value="Unassembled WGS sequence"/>
</dbReference>
<dbReference type="GO" id="GO:0006355">
    <property type="term" value="P:regulation of DNA-templated transcription"/>
    <property type="evidence" value="ECO:0007669"/>
    <property type="project" value="InterPro"/>
</dbReference>
<feature type="compositionally biased region" description="Polar residues" evidence="10">
    <location>
        <begin position="479"/>
        <end position="489"/>
    </location>
</feature>
<feature type="region of interest" description="Disordered" evidence="10">
    <location>
        <begin position="842"/>
        <end position="879"/>
    </location>
</feature>
<keyword evidence="9" id="KW-0539">Nucleus</keyword>
<keyword evidence="6" id="KW-0832">Ubl conjugation</keyword>
<evidence type="ECO:0000256" key="3">
    <source>
        <dbReference type="ARBA" id="ARBA00022490"/>
    </source>
</evidence>
<feature type="compositionally biased region" description="Basic and acidic residues" evidence="10">
    <location>
        <begin position="91"/>
        <end position="103"/>
    </location>
</feature>
<feature type="compositionally biased region" description="Basic and acidic residues" evidence="10">
    <location>
        <begin position="729"/>
        <end position="758"/>
    </location>
</feature>
<evidence type="ECO:0000313" key="12">
    <source>
        <dbReference type="EMBL" id="RPD54734.1"/>
    </source>
</evidence>
<feature type="compositionally biased region" description="Basic and acidic residues" evidence="10">
    <location>
        <begin position="803"/>
        <end position="822"/>
    </location>
</feature>
<dbReference type="InterPro" id="IPR018866">
    <property type="entry name" value="Znf-4CXXC_R1"/>
</dbReference>
<dbReference type="OrthoDB" id="298344at2759"/>
<feature type="region of interest" description="Disordered" evidence="10">
    <location>
        <begin position="466"/>
        <end position="489"/>
    </location>
</feature>
<evidence type="ECO:0000256" key="7">
    <source>
        <dbReference type="ARBA" id="ARBA00023015"/>
    </source>
</evidence>
<feature type="region of interest" description="Disordered" evidence="10">
    <location>
        <begin position="544"/>
        <end position="574"/>
    </location>
</feature>
<keyword evidence="5" id="KW-0597">Phosphoprotein</keyword>
<dbReference type="Pfam" id="PF10497">
    <property type="entry name" value="zf-4CXXC_R1"/>
    <property type="match status" value="1"/>
</dbReference>
<proteinExistence type="predicted"/>
<feature type="compositionally biased region" description="Acidic residues" evidence="10">
    <location>
        <begin position="785"/>
        <end position="802"/>
    </location>
</feature>
<keyword evidence="13" id="KW-1185">Reference proteome</keyword>
<dbReference type="STRING" id="1328759.A0A5C2RTS0"/>
<feature type="region of interest" description="Disordered" evidence="10">
    <location>
        <begin position="729"/>
        <end position="822"/>
    </location>
</feature>
<evidence type="ECO:0000313" key="13">
    <source>
        <dbReference type="Proteomes" id="UP000313359"/>
    </source>
</evidence>
<dbReference type="GO" id="GO:0005737">
    <property type="term" value="C:cytoplasm"/>
    <property type="evidence" value="ECO:0007669"/>
    <property type="project" value="UniProtKB-SubCell"/>
</dbReference>
<feature type="compositionally biased region" description="Low complexity" evidence="10">
    <location>
        <begin position="106"/>
        <end position="115"/>
    </location>
</feature>
<protein>
    <recommendedName>
        <fullName evidence="11">Zinc-finger domain-containing protein</fullName>
    </recommendedName>
</protein>
<evidence type="ECO:0000256" key="4">
    <source>
        <dbReference type="ARBA" id="ARBA00022499"/>
    </source>
</evidence>
<evidence type="ECO:0000256" key="5">
    <source>
        <dbReference type="ARBA" id="ARBA00022553"/>
    </source>
</evidence>
<accession>A0A5C2RTS0</accession>
<gene>
    <name evidence="12" type="ORF">L227DRAFT_555843</name>
</gene>
<feature type="compositionally biased region" description="Basic and acidic residues" evidence="10">
    <location>
        <begin position="265"/>
        <end position="274"/>
    </location>
</feature>
<dbReference type="InterPro" id="IPR040221">
    <property type="entry name" value="CDCA7/CDA7L"/>
</dbReference>
<keyword evidence="8" id="KW-0804">Transcription</keyword>
<feature type="compositionally biased region" description="Basic and acidic residues" evidence="10">
    <location>
        <begin position="66"/>
        <end position="84"/>
    </location>
</feature>
<feature type="domain" description="Zinc-finger" evidence="11">
    <location>
        <begin position="191"/>
        <end position="233"/>
    </location>
</feature>
<reference evidence="12" key="1">
    <citation type="journal article" date="2018" name="Genome Biol. Evol.">
        <title>Genomics and development of Lentinus tigrinus, a white-rot wood-decaying mushroom with dimorphic fruiting bodies.</title>
        <authorList>
            <person name="Wu B."/>
            <person name="Xu Z."/>
            <person name="Knudson A."/>
            <person name="Carlson A."/>
            <person name="Chen N."/>
            <person name="Kovaka S."/>
            <person name="LaButti K."/>
            <person name="Lipzen A."/>
            <person name="Pennachio C."/>
            <person name="Riley R."/>
            <person name="Schakwitz W."/>
            <person name="Umezawa K."/>
            <person name="Ohm R.A."/>
            <person name="Grigoriev I.V."/>
            <person name="Nagy L.G."/>
            <person name="Gibbons J."/>
            <person name="Hibbett D."/>
        </authorList>
    </citation>
    <scope>NUCLEOTIDE SEQUENCE [LARGE SCALE GENOMIC DNA]</scope>
    <source>
        <strain evidence="12">ALCF2SS1-6</strain>
    </source>
</reference>
<feature type="compositionally biased region" description="Polar residues" evidence="10">
    <location>
        <begin position="761"/>
        <end position="772"/>
    </location>
</feature>
<feature type="region of interest" description="Disordered" evidence="10">
    <location>
        <begin position="237"/>
        <end position="334"/>
    </location>
</feature>
<sequence length="879" mass="96333">MDRPTSAARRRRSQVFVEIPTSPLTTKSGKADRTGPPEGTPLKAVVMNVDNAPSSSASTSSQLKRKSPEESQPHTMEKQKDDAQAPRPKKPKTENASRSDAKAPAKKPSNSAKDATNTGDASKAVEGLLRCHQCSRQMLPADMALCSFKRPNGQRCSFRYCKSCVRNRYQQDFLAIHARSPQNATAEERAQHVNDVDYHYRCPRCNDNCNCRVCRKAKGLPATGNLNLAARRASMQDPVVASNDESEVGGSTSKAKLILSGSKKKPTDDGEKTTKPRTAARTKGKATEPSTSGPSKGKPHVLIPPSPHHTKRANAVPTKKTRAVKEKAVAPPKPMPKPVWTALSTPLTYNDALTRMNIREFLLRFAHLADVSRTHLEELEELATNDPYTTTTNEDDEDESPLVGWVSEPALKAILIGLVSIFSRDADENDEDTSAFVKTIHALRASGANVSKIWAALSSLRDATDCNFPDPLPPPPSARQRSTRSGSRDSLSATVVCTAQFVPIVAALVENALETKVIQDDFERGATQEKDLARAARELSAAENARWKEAKAKRGESNERANGKADQAKGKSKAPAVSLAERRAALAAHEAALAKYEFAHHIAAAECISRFGPLGRDTEGRIYYAITPGVTEREAAVELLEGGKGNVKFGKRRVAEEDVRKEMKHWSWFVAIWGRKPEGAEVAKPKDDEDAEDDGNEDDERWWAFWQPEQVSKLAEWLAMKYSIDLEAKRPTKDSSDSAVLKVDDADAEKLTAKDNKSRGRPSNASSANSVSRPRKFASLNKDSDSEDESRSDEYDDETDADGDVHMRFDRRGEPVPTKNDLRALARGLKDYAELLEWRIKHSAKESGDTKSKKPPAAGKDKGKGVEKGGISPATFYGQ</sequence>
<evidence type="ECO:0000256" key="6">
    <source>
        <dbReference type="ARBA" id="ARBA00022843"/>
    </source>
</evidence>
<evidence type="ECO:0000256" key="2">
    <source>
        <dbReference type="ARBA" id="ARBA00004496"/>
    </source>
</evidence>
<dbReference type="AlphaFoldDB" id="A0A5C2RTS0"/>
<comment type="subcellular location">
    <subcellularLocation>
        <location evidence="2">Cytoplasm</location>
    </subcellularLocation>
    <subcellularLocation>
        <location evidence="1">Nucleus</location>
    </subcellularLocation>
</comment>
<organism evidence="12 13">
    <name type="scientific">Lentinus tigrinus ALCF2SS1-6</name>
    <dbReference type="NCBI Taxonomy" id="1328759"/>
    <lineage>
        <taxon>Eukaryota</taxon>
        <taxon>Fungi</taxon>
        <taxon>Dikarya</taxon>
        <taxon>Basidiomycota</taxon>
        <taxon>Agaricomycotina</taxon>
        <taxon>Agaricomycetes</taxon>
        <taxon>Polyporales</taxon>
        <taxon>Polyporaceae</taxon>
        <taxon>Lentinus</taxon>
    </lineage>
</organism>
<feature type="region of interest" description="Disordered" evidence="10">
    <location>
        <begin position="1"/>
        <end position="119"/>
    </location>
</feature>
<evidence type="ECO:0000256" key="9">
    <source>
        <dbReference type="ARBA" id="ARBA00023242"/>
    </source>
</evidence>
<evidence type="ECO:0000259" key="11">
    <source>
        <dbReference type="Pfam" id="PF10497"/>
    </source>
</evidence>
<evidence type="ECO:0000256" key="10">
    <source>
        <dbReference type="SAM" id="MobiDB-lite"/>
    </source>
</evidence>
<keyword evidence="3" id="KW-0963">Cytoplasm</keyword>
<dbReference type="EMBL" id="ML122302">
    <property type="protein sequence ID" value="RPD54734.1"/>
    <property type="molecule type" value="Genomic_DNA"/>
</dbReference>
<dbReference type="PANTHER" id="PTHR31169">
    <property type="entry name" value="OS05G0300700 PROTEIN"/>
    <property type="match status" value="1"/>
</dbReference>
<keyword evidence="7" id="KW-0805">Transcription regulation</keyword>
<feature type="compositionally biased region" description="Basic and acidic residues" evidence="10">
    <location>
        <begin position="545"/>
        <end position="569"/>
    </location>
</feature>
<feature type="compositionally biased region" description="Basic and acidic residues" evidence="10">
    <location>
        <begin position="842"/>
        <end position="852"/>
    </location>
</feature>
<dbReference type="GO" id="GO:0005634">
    <property type="term" value="C:nucleus"/>
    <property type="evidence" value="ECO:0007669"/>
    <property type="project" value="UniProtKB-SubCell"/>
</dbReference>
<name>A0A5C2RTS0_9APHY</name>
<evidence type="ECO:0000256" key="1">
    <source>
        <dbReference type="ARBA" id="ARBA00004123"/>
    </source>
</evidence>